<feature type="domain" description="Sulfatase N-terminal" evidence="8">
    <location>
        <begin position="22"/>
        <end position="354"/>
    </location>
</feature>
<evidence type="ECO:0000259" key="8">
    <source>
        <dbReference type="Pfam" id="PF00884"/>
    </source>
</evidence>
<keyword evidence="10" id="KW-1185">Reference proteome</keyword>
<dbReference type="PANTHER" id="PTHR43108:SF8">
    <property type="entry name" value="SD21168P"/>
    <property type="match status" value="1"/>
</dbReference>
<dbReference type="GO" id="GO:0008449">
    <property type="term" value="F:N-acetylglucosamine-6-sulfatase activity"/>
    <property type="evidence" value="ECO:0007669"/>
    <property type="project" value="InterPro"/>
</dbReference>
<dbReference type="OrthoDB" id="96314at2759"/>
<gene>
    <name evidence="9" type="ORF">PHAECO_LOCUS2159</name>
</gene>
<comment type="PTM">
    <text evidence="6">The conversion to 3-oxoalanine (also known as C-formylglycine, FGly), of a serine or cysteine residue in prokaryotes and of a cysteine residue in eukaryotes, is critical for catalytic activity.</text>
</comment>
<dbReference type="CDD" id="cd16147">
    <property type="entry name" value="G6S"/>
    <property type="match status" value="1"/>
</dbReference>
<proteinExistence type="inferred from homology"/>
<protein>
    <recommendedName>
        <fullName evidence="8">Sulfatase N-terminal domain-containing protein</fullName>
    </recommendedName>
</protein>
<dbReference type="Pfam" id="PF00884">
    <property type="entry name" value="Sulfatase"/>
    <property type="match status" value="1"/>
</dbReference>
<dbReference type="InterPro" id="IPR024607">
    <property type="entry name" value="Sulfatase_CS"/>
</dbReference>
<dbReference type="SUPFAM" id="SSF53649">
    <property type="entry name" value="Alkaline phosphatase-like"/>
    <property type="match status" value="1"/>
</dbReference>
<evidence type="ECO:0000313" key="10">
    <source>
        <dbReference type="Proteomes" id="UP001153737"/>
    </source>
</evidence>
<feature type="signal peptide" evidence="7">
    <location>
        <begin position="1"/>
        <end position="20"/>
    </location>
</feature>
<dbReference type="EMBL" id="OU896717">
    <property type="protein sequence ID" value="CAH1118684.1"/>
    <property type="molecule type" value="Genomic_DNA"/>
</dbReference>
<evidence type="ECO:0000256" key="2">
    <source>
        <dbReference type="ARBA" id="ARBA00008779"/>
    </source>
</evidence>
<evidence type="ECO:0000256" key="7">
    <source>
        <dbReference type="SAM" id="SignalP"/>
    </source>
</evidence>
<dbReference type="PROSITE" id="PS00523">
    <property type="entry name" value="SULFATASE_1"/>
    <property type="match status" value="1"/>
</dbReference>
<dbReference type="InterPro" id="IPR017850">
    <property type="entry name" value="Alkaline_phosphatase_core_sf"/>
</dbReference>
<evidence type="ECO:0000256" key="5">
    <source>
        <dbReference type="ARBA" id="ARBA00023180"/>
    </source>
</evidence>
<comment type="cofactor">
    <cofactor evidence="1">
        <name>Ca(2+)</name>
        <dbReference type="ChEBI" id="CHEBI:29108"/>
    </cofactor>
</comment>
<accession>A0A9P0DEV8</accession>
<reference evidence="9" key="1">
    <citation type="submission" date="2022-01" db="EMBL/GenBank/DDBJ databases">
        <authorList>
            <person name="King R."/>
        </authorList>
    </citation>
    <scope>NUCLEOTIDE SEQUENCE</scope>
</reference>
<evidence type="ECO:0000256" key="3">
    <source>
        <dbReference type="ARBA" id="ARBA00022729"/>
    </source>
</evidence>
<dbReference type="PANTHER" id="PTHR43108">
    <property type="entry name" value="N-ACETYLGLUCOSAMINE-6-SULFATASE FAMILY MEMBER"/>
    <property type="match status" value="1"/>
</dbReference>
<reference evidence="9" key="2">
    <citation type="submission" date="2022-10" db="EMBL/GenBank/DDBJ databases">
        <authorList>
            <consortium name="ENA_rothamsted_submissions"/>
            <consortium name="culmorum"/>
            <person name="King R."/>
        </authorList>
    </citation>
    <scope>NUCLEOTIDE SEQUENCE</scope>
</reference>
<dbReference type="Proteomes" id="UP001153737">
    <property type="component" value="Chromosome 11"/>
</dbReference>
<evidence type="ECO:0000313" key="9">
    <source>
        <dbReference type="EMBL" id="CAH1118684.1"/>
    </source>
</evidence>
<sequence length="495" mass="55838">MLTAGILFHTFIMLMANTMAHPNFVLIITDDQDLLLDGLVPMKNTLKLIANEGKTFQNAFVNTPICCPSRSTILTGKYAHNTGVTNNTVSGNCSSKYWQEQHEPSSIAALLKNSSGYLNFYAGKYLNRYGFDDVGGTKHIPKGYDWWIGLKGNSRYYNYTLSVNGTAVSHNADYLTDVLAAHSLDFLENRAPDKPFFMTIAPPAPHAPFTPAKRHENAFPGTKALRTPSFNETPSDKHWLVGMTPTTLPANVTILDGIQQGRLESLLAVDELVKGIITKLKDSDVLDNTYIIFTSDNGFHIGQFTQPWDKRQPYETDIRIPFLISGPKIPKRTLTKYPVSAVDIAPTILDLADVNIPSSMDGKSFKSQLFSSAEIPTNDFIFVEYWGEGAPKTIDARCPWKGDDELSECSLDQWCKCQDSRNNTYSCIIELTQSQQMKFCEFEDEQAFRETYDLMIDPYELKNLAYELSEDVVRRYQDIVRKFKTCQGRNCYTLE</sequence>
<dbReference type="InterPro" id="IPR000917">
    <property type="entry name" value="Sulfatase_N"/>
</dbReference>
<keyword evidence="4" id="KW-0378">Hydrolase</keyword>
<feature type="chain" id="PRO_5040346166" description="Sulfatase N-terminal domain-containing protein" evidence="7">
    <location>
        <begin position="21"/>
        <end position="495"/>
    </location>
</feature>
<feature type="modified residue" description="3-oxoalanine (Cys)" evidence="6">
    <location>
        <position position="66"/>
    </location>
</feature>
<name>A0A9P0DEV8_PHACE</name>
<evidence type="ECO:0000256" key="1">
    <source>
        <dbReference type="ARBA" id="ARBA00001913"/>
    </source>
</evidence>
<evidence type="ECO:0000256" key="6">
    <source>
        <dbReference type="PIRSR" id="PIRSR036666-50"/>
    </source>
</evidence>
<dbReference type="Gene3D" id="3.40.720.10">
    <property type="entry name" value="Alkaline Phosphatase, subunit A"/>
    <property type="match status" value="1"/>
</dbReference>
<dbReference type="AlphaFoldDB" id="A0A9P0DEV8"/>
<evidence type="ECO:0000256" key="4">
    <source>
        <dbReference type="ARBA" id="ARBA00022801"/>
    </source>
</evidence>
<dbReference type="InterPro" id="IPR012251">
    <property type="entry name" value="GlcNAc_6-SO4ase"/>
</dbReference>
<dbReference type="GO" id="GO:0005539">
    <property type="term" value="F:glycosaminoglycan binding"/>
    <property type="evidence" value="ECO:0007669"/>
    <property type="project" value="TreeGrafter"/>
</dbReference>
<keyword evidence="5" id="KW-0325">Glycoprotein</keyword>
<keyword evidence="3 7" id="KW-0732">Signal</keyword>
<comment type="similarity">
    <text evidence="2">Belongs to the sulfatase family.</text>
</comment>
<dbReference type="PIRSF" id="PIRSF036666">
    <property type="entry name" value="G6S"/>
    <property type="match status" value="1"/>
</dbReference>
<dbReference type="GO" id="GO:0030203">
    <property type="term" value="P:glycosaminoglycan metabolic process"/>
    <property type="evidence" value="ECO:0007669"/>
    <property type="project" value="InterPro"/>
</dbReference>
<organism evidence="9 10">
    <name type="scientific">Phaedon cochleariae</name>
    <name type="common">Mustard beetle</name>
    <dbReference type="NCBI Taxonomy" id="80249"/>
    <lineage>
        <taxon>Eukaryota</taxon>
        <taxon>Metazoa</taxon>
        <taxon>Ecdysozoa</taxon>
        <taxon>Arthropoda</taxon>
        <taxon>Hexapoda</taxon>
        <taxon>Insecta</taxon>
        <taxon>Pterygota</taxon>
        <taxon>Neoptera</taxon>
        <taxon>Endopterygota</taxon>
        <taxon>Coleoptera</taxon>
        <taxon>Polyphaga</taxon>
        <taxon>Cucujiformia</taxon>
        <taxon>Chrysomeloidea</taxon>
        <taxon>Chrysomelidae</taxon>
        <taxon>Chrysomelinae</taxon>
        <taxon>Chrysomelini</taxon>
        <taxon>Phaedon</taxon>
    </lineage>
</organism>